<dbReference type="AlphaFoldDB" id="A0A5C6CTE5"/>
<proteinExistence type="predicted"/>
<sequence>MGAGVDTRVPFAAEAAALVAGYGSFGHQFFFDFFLLTSDQIQAEIEVGVAQGYGCGHAGRDSMKLPVAAGIAYSTVLPAS</sequence>
<keyword evidence="2" id="KW-1185">Reference proteome</keyword>
<reference evidence="1 2" key="1">
    <citation type="submission" date="2019-02" db="EMBL/GenBank/DDBJ databases">
        <title>Deep-cultivation of Planctomycetes and their phenomic and genomic characterization uncovers novel biology.</title>
        <authorList>
            <person name="Wiegand S."/>
            <person name="Jogler M."/>
            <person name="Boedeker C."/>
            <person name="Pinto D."/>
            <person name="Vollmers J."/>
            <person name="Rivas-Marin E."/>
            <person name="Kohn T."/>
            <person name="Peeters S.H."/>
            <person name="Heuer A."/>
            <person name="Rast P."/>
            <person name="Oberbeckmann S."/>
            <person name="Bunk B."/>
            <person name="Jeske O."/>
            <person name="Meyerdierks A."/>
            <person name="Storesund J.E."/>
            <person name="Kallscheuer N."/>
            <person name="Luecker S."/>
            <person name="Lage O.M."/>
            <person name="Pohl T."/>
            <person name="Merkel B.J."/>
            <person name="Hornburger P."/>
            <person name="Mueller R.-W."/>
            <person name="Bruemmer F."/>
            <person name="Labrenz M."/>
            <person name="Spormann A.M."/>
            <person name="Op Den Camp H."/>
            <person name="Overmann J."/>
            <person name="Amann R."/>
            <person name="Jetten M.S.M."/>
            <person name="Mascher T."/>
            <person name="Medema M.H."/>
            <person name="Devos D.P."/>
            <person name="Kaster A.-K."/>
            <person name="Ovreas L."/>
            <person name="Rohde M."/>
            <person name="Galperin M.Y."/>
            <person name="Jogler C."/>
        </authorList>
    </citation>
    <scope>NUCLEOTIDE SEQUENCE [LARGE SCALE GENOMIC DNA]</scope>
    <source>
        <strain evidence="1 2">Pla144</strain>
    </source>
</reference>
<evidence type="ECO:0000313" key="2">
    <source>
        <dbReference type="Proteomes" id="UP000318437"/>
    </source>
</evidence>
<gene>
    <name evidence="1" type="ORF">Pla144_15000</name>
</gene>
<name>A0A5C6CTE5_9BACT</name>
<evidence type="ECO:0000313" key="1">
    <source>
        <dbReference type="EMBL" id="TWU28213.1"/>
    </source>
</evidence>
<organism evidence="1 2">
    <name type="scientific">Bythopirellula polymerisocia</name>
    <dbReference type="NCBI Taxonomy" id="2528003"/>
    <lineage>
        <taxon>Bacteria</taxon>
        <taxon>Pseudomonadati</taxon>
        <taxon>Planctomycetota</taxon>
        <taxon>Planctomycetia</taxon>
        <taxon>Pirellulales</taxon>
        <taxon>Lacipirellulaceae</taxon>
        <taxon>Bythopirellula</taxon>
    </lineage>
</organism>
<dbReference type="EMBL" id="SJPS01000002">
    <property type="protein sequence ID" value="TWU28213.1"/>
    <property type="molecule type" value="Genomic_DNA"/>
</dbReference>
<comment type="caution">
    <text evidence="1">The sequence shown here is derived from an EMBL/GenBank/DDBJ whole genome shotgun (WGS) entry which is preliminary data.</text>
</comment>
<dbReference type="RefSeq" id="WP_146449436.1">
    <property type="nucleotide sequence ID" value="NZ_SJPS01000002.1"/>
</dbReference>
<protein>
    <submittedName>
        <fullName evidence="1">Uncharacterized protein</fullName>
    </submittedName>
</protein>
<dbReference type="Proteomes" id="UP000318437">
    <property type="component" value="Unassembled WGS sequence"/>
</dbReference>
<accession>A0A5C6CTE5</accession>